<evidence type="ECO:0000256" key="1">
    <source>
        <dbReference type="SAM" id="MobiDB-lite"/>
    </source>
</evidence>
<feature type="region of interest" description="Disordered" evidence="1">
    <location>
        <begin position="80"/>
        <end position="106"/>
    </location>
</feature>
<reference evidence="2" key="2">
    <citation type="submission" date="2025-09" db="UniProtKB">
        <authorList>
            <consortium name="Ensembl"/>
        </authorList>
    </citation>
    <scope>IDENTIFICATION</scope>
</reference>
<keyword evidence="3" id="KW-1185">Reference proteome</keyword>
<protein>
    <submittedName>
        <fullName evidence="2">Uncharacterized protein</fullName>
    </submittedName>
</protein>
<dbReference type="Ensembl" id="ENSOSUT00000024333.1">
    <property type="protein sequence ID" value="ENSOSUP00000023622.1"/>
    <property type="gene ID" value="ENSOSUG00000016113.1"/>
</dbReference>
<dbReference type="Proteomes" id="UP000694552">
    <property type="component" value="Unplaced"/>
</dbReference>
<dbReference type="AlphaFoldDB" id="A0A8C8BMP6"/>
<reference evidence="2" key="1">
    <citation type="submission" date="2025-08" db="UniProtKB">
        <authorList>
            <consortium name="Ensembl"/>
        </authorList>
    </citation>
    <scope>IDENTIFICATION</scope>
</reference>
<sequence>TSPDSSPGSPASPPEHPPGRSRAPGTCCAGRGAGGWWVLRWGPRLHPPGVSVFLPPSCSECGGGGSPSCFSFTDPRGSLHVRADPGTPGVPSMPRQTLGPQGFPSC</sequence>
<evidence type="ECO:0000313" key="3">
    <source>
        <dbReference type="Proteomes" id="UP000694552"/>
    </source>
</evidence>
<evidence type="ECO:0000313" key="2">
    <source>
        <dbReference type="Ensembl" id="ENSOSUP00000023622.1"/>
    </source>
</evidence>
<proteinExistence type="predicted"/>
<accession>A0A8C8BMP6</accession>
<organism evidence="2 3">
    <name type="scientific">Otus sunia</name>
    <name type="common">Oriental scops-owl</name>
    <dbReference type="NCBI Taxonomy" id="257818"/>
    <lineage>
        <taxon>Eukaryota</taxon>
        <taxon>Metazoa</taxon>
        <taxon>Chordata</taxon>
        <taxon>Craniata</taxon>
        <taxon>Vertebrata</taxon>
        <taxon>Euteleostomi</taxon>
        <taxon>Archelosauria</taxon>
        <taxon>Archosauria</taxon>
        <taxon>Dinosauria</taxon>
        <taxon>Saurischia</taxon>
        <taxon>Theropoda</taxon>
        <taxon>Coelurosauria</taxon>
        <taxon>Aves</taxon>
        <taxon>Neognathae</taxon>
        <taxon>Neoaves</taxon>
        <taxon>Telluraves</taxon>
        <taxon>Strigiformes</taxon>
        <taxon>Strigidae</taxon>
        <taxon>Otus</taxon>
    </lineage>
</organism>
<name>A0A8C8BMP6_9STRI</name>
<feature type="region of interest" description="Disordered" evidence="1">
    <location>
        <begin position="1"/>
        <end position="26"/>
    </location>
</feature>